<feature type="compositionally biased region" description="Polar residues" evidence="1">
    <location>
        <begin position="333"/>
        <end position="344"/>
    </location>
</feature>
<feature type="region of interest" description="Disordered" evidence="1">
    <location>
        <begin position="218"/>
        <end position="271"/>
    </location>
</feature>
<feature type="compositionally biased region" description="Low complexity" evidence="1">
    <location>
        <begin position="218"/>
        <end position="228"/>
    </location>
</feature>
<organism evidence="2 3">
    <name type="scientific">Maudiozyma humilis</name>
    <name type="common">Sour dough yeast</name>
    <name type="synonym">Kazachstania humilis</name>
    <dbReference type="NCBI Taxonomy" id="51915"/>
    <lineage>
        <taxon>Eukaryota</taxon>
        <taxon>Fungi</taxon>
        <taxon>Dikarya</taxon>
        <taxon>Ascomycota</taxon>
        <taxon>Saccharomycotina</taxon>
        <taxon>Saccharomycetes</taxon>
        <taxon>Saccharomycetales</taxon>
        <taxon>Saccharomycetaceae</taxon>
        <taxon>Maudiozyma</taxon>
    </lineage>
</organism>
<evidence type="ECO:0000256" key="1">
    <source>
        <dbReference type="SAM" id="MobiDB-lite"/>
    </source>
</evidence>
<feature type="compositionally biased region" description="Basic and acidic residues" evidence="1">
    <location>
        <begin position="229"/>
        <end position="241"/>
    </location>
</feature>
<evidence type="ECO:0000313" key="3">
    <source>
        <dbReference type="Proteomes" id="UP001377567"/>
    </source>
</evidence>
<dbReference type="InterPro" id="IPR018608">
    <property type="entry name" value="Gti1/Pac2"/>
</dbReference>
<feature type="compositionally biased region" description="Polar residues" evidence="1">
    <location>
        <begin position="421"/>
        <end position="433"/>
    </location>
</feature>
<feature type="compositionally biased region" description="Low complexity" evidence="1">
    <location>
        <begin position="258"/>
        <end position="271"/>
    </location>
</feature>
<comment type="caution">
    <text evidence="2">The sequence shown here is derived from an EMBL/GenBank/DDBJ whole genome shotgun (WGS) entry which is preliminary data.</text>
</comment>
<accession>A0AAV5RWG3</accession>
<proteinExistence type="predicted"/>
<reference evidence="2 3" key="1">
    <citation type="journal article" date="2023" name="Elife">
        <title>Identification of key yeast species and microbe-microbe interactions impacting larval growth of Drosophila in the wild.</title>
        <authorList>
            <person name="Mure A."/>
            <person name="Sugiura Y."/>
            <person name="Maeda R."/>
            <person name="Honda K."/>
            <person name="Sakurai N."/>
            <person name="Takahashi Y."/>
            <person name="Watada M."/>
            <person name="Katoh T."/>
            <person name="Gotoh A."/>
            <person name="Gotoh Y."/>
            <person name="Taniguchi I."/>
            <person name="Nakamura K."/>
            <person name="Hayashi T."/>
            <person name="Katayama T."/>
            <person name="Uemura T."/>
            <person name="Hattori Y."/>
        </authorList>
    </citation>
    <scope>NUCLEOTIDE SEQUENCE [LARGE SCALE GENOMIC DNA]</scope>
    <source>
        <strain evidence="2 3">KH-74</strain>
    </source>
</reference>
<feature type="region of interest" description="Disordered" evidence="1">
    <location>
        <begin position="322"/>
        <end position="344"/>
    </location>
</feature>
<dbReference type="Pfam" id="PF09729">
    <property type="entry name" value="Gti1_Pac2"/>
    <property type="match status" value="1"/>
</dbReference>
<keyword evidence="3" id="KW-1185">Reference proteome</keyword>
<dbReference type="GO" id="GO:0003677">
    <property type="term" value="F:DNA binding"/>
    <property type="evidence" value="ECO:0007669"/>
    <property type="project" value="TreeGrafter"/>
</dbReference>
<evidence type="ECO:0000313" key="2">
    <source>
        <dbReference type="EMBL" id="GMM55771.1"/>
    </source>
</evidence>
<sequence length="727" mass="76823">MDIEPTFHGYIQNELDALLIFQAAIDGKLKLVPRRPYEIERPYLIVSGNIFVFVEESSGIKRWTDGVTWSPSRISGKFLIYREVDRGYSTGAAAMHAFQHGRMVIPQHQQLQQLQQLQQQPQGVFAYHQQMSKYTGFVKKTISMKIKNTEAPTEKERTTRNFHIVSYYLEDDVSFHRLQRPSQCTFFADVKPSPQIIKALDSSMLGTAAKTTVAVGTTATTAKPAPAKHTADMKAHDDTHGNRTVPQRSAEHMHTSNQAQPQAQASQVPQVPPAQAYQQMYGGSAAVGHIPQYAAAMAQVPVQMPVSVDSWGMHQQYSTASAGSTATTSTGSNPNISTSGMGVTGNGISVNGTGNGDGTMRMPPYPAAASMYQIPYTPSQQQQSQQQQQHSAPSAAANGIVIGNTYPMYYSAAQGNAASSIPQRSAANGTPRNAGNPGNPGISRSTATGTPVQTQNYIPKFPISVNSSTDLAGSAAAGGSANIAGTVSSKQGGNAPHMMYSPAPVSQQMYRNSFDSATLPQSSSSSSSRYAMGMHPGMVLSTSASGNVNSVNAGAPLSTNGGQPGSMYQQVQPGYHFYGQNQVPQQQQSDMMYTHASRDNPRMNLTYAGDGVRGSVYQAEYPGGDNTIATNNAGATQADVIVSNGNNGGGSGGNNNGETGIAVGNGPTPISNHHLGSAGQAVPARLTNTLTGQTVTDSPFHSSAYPVGRTVEDAAVPSAAGQAFNKD</sequence>
<dbReference type="PANTHER" id="PTHR28027:SF2">
    <property type="entry name" value="TRANSCRIPTIONAL REGULATOR MIT1"/>
    <property type="match status" value="1"/>
</dbReference>
<dbReference type="EMBL" id="BTGD01000006">
    <property type="protein sequence ID" value="GMM55771.1"/>
    <property type="molecule type" value="Genomic_DNA"/>
</dbReference>
<feature type="region of interest" description="Disordered" evidence="1">
    <location>
        <begin position="421"/>
        <end position="454"/>
    </location>
</feature>
<protein>
    <submittedName>
        <fullName evidence="2">Rof1 protein</fullName>
    </submittedName>
</protein>
<gene>
    <name evidence="2" type="ORF">DAKH74_023870</name>
</gene>
<feature type="compositionally biased region" description="Polar residues" evidence="1">
    <location>
        <begin position="442"/>
        <end position="454"/>
    </location>
</feature>
<dbReference type="AlphaFoldDB" id="A0AAV5RWG3"/>
<feature type="region of interest" description="Disordered" evidence="1">
    <location>
        <begin position="645"/>
        <end position="679"/>
    </location>
</feature>
<dbReference type="Proteomes" id="UP001377567">
    <property type="component" value="Unassembled WGS sequence"/>
</dbReference>
<name>A0AAV5RWG3_MAUHU</name>
<feature type="compositionally biased region" description="Low complexity" evidence="1">
    <location>
        <begin position="322"/>
        <end position="332"/>
    </location>
</feature>
<feature type="compositionally biased region" description="Gly residues" evidence="1">
    <location>
        <begin position="646"/>
        <end position="655"/>
    </location>
</feature>
<dbReference type="PANTHER" id="PTHR28027">
    <property type="entry name" value="TRANSCRIPTIONAL REGULATOR MIT1"/>
    <property type="match status" value="1"/>
</dbReference>